<name>A0A369BW28_9BACL</name>
<dbReference type="Proteomes" id="UP000253090">
    <property type="component" value="Unassembled WGS sequence"/>
</dbReference>
<gene>
    <name evidence="1" type="ORF">DFP94_1011448</name>
</gene>
<dbReference type="SUPFAM" id="SSF51735">
    <property type="entry name" value="NAD(P)-binding Rossmann-fold domains"/>
    <property type="match status" value="1"/>
</dbReference>
<accession>A0A369BW28</accession>
<organism evidence="1 2">
    <name type="scientific">Fontibacillus phaseoli</name>
    <dbReference type="NCBI Taxonomy" id="1416533"/>
    <lineage>
        <taxon>Bacteria</taxon>
        <taxon>Bacillati</taxon>
        <taxon>Bacillota</taxon>
        <taxon>Bacilli</taxon>
        <taxon>Bacillales</taxon>
        <taxon>Paenibacillaceae</taxon>
        <taxon>Fontibacillus</taxon>
    </lineage>
</organism>
<keyword evidence="2" id="KW-1185">Reference proteome</keyword>
<reference evidence="1 2" key="1">
    <citation type="submission" date="2018-07" db="EMBL/GenBank/DDBJ databases">
        <title>Genomic Encyclopedia of Type Strains, Phase III (KMG-III): the genomes of soil and plant-associated and newly described type strains.</title>
        <authorList>
            <person name="Whitman W."/>
        </authorList>
    </citation>
    <scope>NUCLEOTIDE SEQUENCE [LARGE SCALE GENOMIC DNA]</scope>
    <source>
        <strain evidence="1 2">CECT 8333</strain>
    </source>
</reference>
<evidence type="ECO:0000313" key="2">
    <source>
        <dbReference type="Proteomes" id="UP000253090"/>
    </source>
</evidence>
<protein>
    <submittedName>
        <fullName evidence="1">Uncharacterized protein</fullName>
    </submittedName>
</protein>
<dbReference type="RefSeq" id="WP_114495677.1">
    <property type="nucleotide sequence ID" value="NZ_QPJW01000001.1"/>
</dbReference>
<dbReference type="AlphaFoldDB" id="A0A369BW28"/>
<evidence type="ECO:0000313" key="1">
    <source>
        <dbReference type="EMBL" id="RCX23844.1"/>
    </source>
</evidence>
<dbReference type="Gene3D" id="3.40.50.720">
    <property type="entry name" value="NAD(P)-binding Rossmann-like Domain"/>
    <property type="match status" value="1"/>
</dbReference>
<dbReference type="InterPro" id="IPR036291">
    <property type="entry name" value="NAD(P)-bd_dom_sf"/>
</dbReference>
<proteinExistence type="predicted"/>
<sequence length="74" mass="7863">MRLFFISITGGTSSIGIVMAMAFVKESATVAIADLNEELGGPRVIAATPGTVPYDFGSRFIEAIAQQRDGNQKK</sequence>
<comment type="caution">
    <text evidence="1">The sequence shown here is derived from an EMBL/GenBank/DDBJ whole genome shotgun (WGS) entry which is preliminary data.</text>
</comment>
<dbReference type="EMBL" id="QPJW01000001">
    <property type="protein sequence ID" value="RCX23844.1"/>
    <property type="molecule type" value="Genomic_DNA"/>
</dbReference>